<evidence type="ECO:0008006" key="7">
    <source>
        <dbReference type="Google" id="ProtNLM"/>
    </source>
</evidence>
<dbReference type="Gene3D" id="1.10.630.10">
    <property type="entry name" value="Cytochrome P450"/>
    <property type="match status" value="1"/>
</dbReference>
<organism evidence="5 6">
    <name type="scientific">Stylosanthes scabra</name>
    <dbReference type="NCBI Taxonomy" id="79078"/>
    <lineage>
        <taxon>Eukaryota</taxon>
        <taxon>Viridiplantae</taxon>
        <taxon>Streptophyta</taxon>
        <taxon>Embryophyta</taxon>
        <taxon>Tracheophyta</taxon>
        <taxon>Spermatophyta</taxon>
        <taxon>Magnoliopsida</taxon>
        <taxon>eudicotyledons</taxon>
        <taxon>Gunneridae</taxon>
        <taxon>Pentapetalae</taxon>
        <taxon>rosids</taxon>
        <taxon>fabids</taxon>
        <taxon>Fabales</taxon>
        <taxon>Fabaceae</taxon>
        <taxon>Papilionoideae</taxon>
        <taxon>50 kb inversion clade</taxon>
        <taxon>dalbergioids sensu lato</taxon>
        <taxon>Dalbergieae</taxon>
        <taxon>Pterocarpus clade</taxon>
        <taxon>Stylosanthes</taxon>
    </lineage>
</organism>
<sequence length="504" mass="56645">MALKELSCPTFELCLSFFSSIITIIIVLKLRRSVRVKSKENITKLPPSPRKLPIIGNLHQIGALPYRSFKALSDKHGDVMLLQLGHIPTVVVSSAQVVNEIMKGHDLALSNRGQSRATNALLYGSNDIGFGNYGEKWKQKRKICVRELLSPKMVESESMRLVREGAVAELVDKVREGAGACSSVNLSELIVEAANNIICNSALGLKNDAKHSVKALAKKVMFQVGVVTLGDHFPWLAWLDVLTGQLQQFKDTFQVLDPLFDDLIAERTRQPPPAHDDQPHFLDILIQLQHPPNNNAISNTDIKSILLDMFVAGSETTSVTVEWAMSELMKNPIELKKVQEEVRRVVGQKSNVEESKVKEMEYLKCVVKETLRLHPAAPLLVPRVATRHVKLGGYDIQAKTKLYVNVWAIQRDPQVWDAPEEFIPERHRHSNTNTQDFKLIPFGFGRRGCPGMNFGLASVEYMLANLLYYFNWESPQAIDMTEIFGLVASKRIPLHLKPIPFSFE</sequence>
<accession>A0ABU6Y5Q8</accession>
<keyword evidence="4" id="KW-0503">Monooxygenase</keyword>
<dbReference type="PANTHER" id="PTHR47955:SF15">
    <property type="entry name" value="CYTOCHROME P450 71A2-LIKE"/>
    <property type="match status" value="1"/>
</dbReference>
<dbReference type="SUPFAM" id="SSF48264">
    <property type="entry name" value="Cytochrome P450"/>
    <property type="match status" value="1"/>
</dbReference>
<dbReference type="CDD" id="cd11072">
    <property type="entry name" value="CYP71-like"/>
    <property type="match status" value="1"/>
</dbReference>
<keyword evidence="2 4" id="KW-0479">Metal-binding</keyword>
<dbReference type="PROSITE" id="PS00086">
    <property type="entry name" value="CYTOCHROME_P450"/>
    <property type="match status" value="1"/>
</dbReference>
<keyword evidence="4" id="KW-0349">Heme</keyword>
<reference evidence="5 6" key="1">
    <citation type="journal article" date="2023" name="Plants (Basel)">
        <title>Bridging the Gap: Combining Genomics and Transcriptomics Approaches to Understand Stylosanthes scabra, an Orphan Legume from the Brazilian Caatinga.</title>
        <authorList>
            <person name="Ferreira-Neto J.R.C."/>
            <person name="da Silva M.D."/>
            <person name="Binneck E."/>
            <person name="de Melo N.F."/>
            <person name="da Silva R.H."/>
            <person name="de Melo A.L.T.M."/>
            <person name="Pandolfi V."/>
            <person name="Bustamante F.O."/>
            <person name="Brasileiro-Vidal A.C."/>
            <person name="Benko-Iseppon A.M."/>
        </authorList>
    </citation>
    <scope>NUCLEOTIDE SEQUENCE [LARGE SCALE GENOMIC DNA]</scope>
    <source>
        <tissue evidence="5">Leaves</tissue>
    </source>
</reference>
<dbReference type="InterPro" id="IPR002401">
    <property type="entry name" value="Cyt_P450_E_grp-I"/>
</dbReference>
<protein>
    <recommendedName>
        <fullName evidence="7">Cytochrome P450 71A1</fullName>
    </recommendedName>
</protein>
<evidence type="ECO:0000313" key="5">
    <source>
        <dbReference type="EMBL" id="MED6205110.1"/>
    </source>
</evidence>
<dbReference type="PANTHER" id="PTHR47955">
    <property type="entry name" value="CYTOCHROME P450 FAMILY 71 PROTEIN"/>
    <property type="match status" value="1"/>
</dbReference>
<evidence type="ECO:0000256" key="3">
    <source>
        <dbReference type="ARBA" id="ARBA00023004"/>
    </source>
</evidence>
<comment type="similarity">
    <text evidence="1 4">Belongs to the cytochrome P450 family.</text>
</comment>
<dbReference type="Proteomes" id="UP001341840">
    <property type="component" value="Unassembled WGS sequence"/>
</dbReference>
<evidence type="ECO:0000256" key="2">
    <source>
        <dbReference type="ARBA" id="ARBA00022723"/>
    </source>
</evidence>
<evidence type="ECO:0000256" key="4">
    <source>
        <dbReference type="RuleBase" id="RU000461"/>
    </source>
</evidence>
<dbReference type="EMBL" id="JASCZI010241696">
    <property type="protein sequence ID" value="MED6205110.1"/>
    <property type="molecule type" value="Genomic_DNA"/>
</dbReference>
<evidence type="ECO:0000256" key="1">
    <source>
        <dbReference type="ARBA" id="ARBA00010617"/>
    </source>
</evidence>
<dbReference type="InterPro" id="IPR017972">
    <property type="entry name" value="Cyt_P450_CS"/>
</dbReference>
<keyword evidence="4" id="KW-0560">Oxidoreductase</keyword>
<dbReference type="PRINTS" id="PR00463">
    <property type="entry name" value="EP450I"/>
</dbReference>
<keyword evidence="6" id="KW-1185">Reference proteome</keyword>
<comment type="caution">
    <text evidence="5">The sequence shown here is derived from an EMBL/GenBank/DDBJ whole genome shotgun (WGS) entry which is preliminary data.</text>
</comment>
<dbReference type="InterPro" id="IPR001128">
    <property type="entry name" value="Cyt_P450"/>
</dbReference>
<dbReference type="PRINTS" id="PR00385">
    <property type="entry name" value="P450"/>
</dbReference>
<evidence type="ECO:0000313" key="6">
    <source>
        <dbReference type="Proteomes" id="UP001341840"/>
    </source>
</evidence>
<gene>
    <name evidence="5" type="ORF">PIB30_015015</name>
</gene>
<dbReference type="Pfam" id="PF00067">
    <property type="entry name" value="p450"/>
    <property type="match status" value="1"/>
</dbReference>
<dbReference type="InterPro" id="IPR036396">
    <property type="entry name" value="Cyt_P450_sf"/>
</dbReference>
<proteinExistence type="inferred from homology"/>
<name>A0ABU6Y5Q8_9FABA</name>
<keyword evidence="3 4" id="KW-0408">Iron</keyword>